<keyword evidence="2" id="KW-0732">Signal</keyword>
<evidence type="ECO:0000256" key="2">
    <source>
        <dbReference type="SAM" id="SignalP"/>
    </source>
</evidence>
<dbReference type="EMBL" id="CP003555">
    <property type="protein sequence ID" value="AFK63426.1"/>
    <property type="molecule type" value="Genomic_DNA"/>
</dbReference>
<dbReference type="Proteomes" id="UP000005267">
    <property type="component" value="Chromosome"/>
</dbReference>
<dbReference type="KEGG" id="aka:TKWG_17650"/>
<dbReference type="AlphaFoldDB" id="I3UEI8"/>
<reference evidence="3 4" key="1">
    <citation type="journal article" date="2011" name="J. Bacteriol.">
        <title>Whole-genome shotgun sequencing of the sulfur-oxidizing chemoautotroph Tetrathiobacter kashmirensis.</title>
        <authorList>
            <person name="Ghosh W."/>
            <person name="George A."/>
            <person name="Agarwal A."/>
            <person name="Raj P."/>
            <person name="Alam M."/>
            <person name="Pyne P."/>
            <person name="Das Gupta S.K."/>
        </authorList>
    </citation>
    <scope>NUCLEOTIDE SEQUENCE [LARGE SCALE GENOMIC DNA]</scope>
    <source>
        <strain evidence="3 4">WT001</strain>
    </source>
</reference>
<feature type="region of interest" description="Disordered" evidence="1">
    <location>
        <begin position="27"/>
        <end position="85"/>
    </location>
</feature>
<evidence type="ECO:0000313" key="4">
    <source>
        <dbReference type="Proteomes" id="UP000005267"/>
    </source>
</evidence>
<sequence length="85" mass="8990">MRNTGIATLVSAVALALGMHAATAADMSMDGKGKTDQKPQGQAHAAPAPTPGWEKLSRNKNWKLAAPDADKRHNKNMKSETRAAP</sequence>
<reference evidence="4" key="2">
    <citation type="journal article" date="2013" name="PLoS ONE">
        <title>Genome implosion elicits host-confinement in Alcaligenaceae: evidence from the comparative genomics of Tetrathiobacter kashmirensis, a pathogen in the making.</title>
        <authorList>
            <person name="Ghosh W."/>
            <person name="Alam M."/>
            <person name="Roy C."/>
            <person name="Pyne P."/>
            <person name="George A."/>
            <person name="Chakraborty R."/>
            <person name="Majumder S."/>
            <person name="Agarwal A."/>
            <person name="Chakraborty S."/>
            <person name="Majumdar S."/>
            <person name="Gupta S.K."/>
        </authorList>
    </citation>
    <scope>NUCLEOTIDE SEQUENCE [LARGE SCALE GENOMIC DNA]</scope>
    <source>
        <strain evidence="4">WT001</strain>
    </source>
</reference>
<evidence type="ECO:0000256" key="1">
    <source>
        <dbReference type="SAM" id="MobiDB-lite"/>
    </source>
</evidence>
<organism evidence="3 4">
    <name type="scientific">Advenella kashmirensis (strain DSM 17095 / LMG 22695 / WT001)</name>
    <name type="common">Tetrathiobacter kashmirensis</name>
    <dbReference type="NCBI Taxonomy" id="1036672"/>
    <lineage>
        <taxon>Bacteria</taxon>
        <taxon>Pseudomonadati</taxon>
        <taxon>Pseudomonadota</taxon>
        <taxon>Betaproteobacteria</taxon>
        <taxon>Burkholderiales</taxon>
        <taxon>Alcaligenaceae</taxon>
    </lineage>
</organism>
<proteinExistence type="predicted"/>
<accession>I3UEI8</accession>
<dbReference type="HOGENOM" id="CLU_2505382_0_0_4"/>
<feature type="chain" id="PRO_5003680263" evidence="2">
    <location>
        <begin position="25"/>
        <end position="85"/>
    </location>
</feature>
<dbReference type="OrthoDB" id="8687209at2"/>
<evidence type="ECO:0000313" key="3">
    <source>
        <dbReference type="EMBL" id="AFK63426.1"/>
    </source>
</evidence>
<gene>
    <name evidence="3" type="ordered locus">TKWG_17650</name>
</gene>
<feature type="signal peptide" evidence="2">
    <location>
        <begin position="1"/>
        <end position="24"/>
    </location>
</feature>
<keyword evidence="4" id="KW-1185">Reference proteome</keyword>
<dbReference type="RefSeq" id="WP_014751517.1">
    <property type="nucleotide sequence ID" value="NC_017964.1"/>
</dbReference>
<protein>
    <submittedName>
        <fullName evidence="3">Uncharacterized protein</fullName>
    </submittedName>
</protein>
<name>I3UEI8_ADVKW</name>